<name>A0A2V2N809_9EURY</name>
<dbReference type="AlphaFoldDB" id="A0A2V2N809"/>
<protein>
    <submittedName>
        <fullName evidence="1">Uncharacterized protein</fullName>
    </submittedName>
</protein>
<keyword evidence="2" id="KW-1185">Reference proteome</keyword>
<organism evidence="1 2">
    <name type="scientific">Methanospirillum stamsii</name>
    <dbReference type="NCBI Taxonomy" id="1277351"/>
    <lineage>
        <taxon>Archaea</taxon>
        <taxon>Methanobacteriati</taxon>
        <taxon>Methanobacteriota</taxon>
        <taxon>Stenosarchaea group</taxon>
        <taxon>Methanomicrobia</taxon>
        <taxon>Methanomicrobiales</taxon>
        <taxon>Methanospirillaceae</taxon>
        <taxon>Methanospirillum</taxon>
    </lineage>
</organism>
<dbReference type="Proteomes" id="UP000245934">
    <property type="component" value="Unassembled WGS sequence"/>
</dbReference>
<dbReference type="GeneID" id="97610590"/>
<accession>A0A2V2N809</accession>
<evidence type="ECO:0000313" key="2">
    <source>
        <dbReference type="Proteomes" id="UP000245934"/>
    </source>
</evidence>
<evidence type="ECO:0000313" key="1">
    <source>
        <dbReference type="EMBL" id="PWR74800.1"/>
    </source>
</evidence>
<dbReference type="RefSeq" id="WP_109940563.1">
    <property type="nucleotide sequence ID" value="NZ_CP176366.1"/>
</dbReference>
<sequence length="473" mass="52963">MVVQVGDKVLVYGAGTPWAFAKKIEPVQVGDKVDVLTLSDGTKLAMPRIDLDLHDYVWTYPVWDTPFHLDGMPFSWEMMPLGAAVFTLTGVSDCYKLEDILREWDPEDIIGKQLIEFRPVGRGYNTIIYTITGWDYPNYTVVLNYTDLSYDLWTDMGIDGPHPDWYYPAKSISSGLVDLSASWDGARSNSTNPRLESPTISLAGIKEIQFRYLYKSIYGYQTWDYHTGYCCWNHCPEITIGAQVLQYCATESKIFREGDIDVTYRCNPNYPKFTTVTIPESAWGSFINAVLGVELVGHGVGLSRFYCPIEAQFTGLMLIPSGCPTEDSRAGDRYIIYDPETGRLILNDGSKTILASAYWRNITGPGDEISTTPVTYAWDGQGHVYLSQSKTTLSTIFYDNELQVSNLAAGKTKIIPYHSNDPYTLEGETVSRELVNITSILRAGNNEITLTVKDTAGNKVGFPTPVYIMRSMS</sequence>
<proteinExistence type="predicted"/>
<gene>
    <name evidence="1" type="ORF">DLD82_07850</name>
</gene>
<dbReference type="EMBL" id="QGMZ01000015">
    <property type="protein sequence ID" value="PWR74800.1"/>
    <property type="molecule type" value="Genomic_DNA"/>
</dbReference>
<comment type="caution">
    <text evidence="1">The sequence shown here is derived from an EMBL/GenBank/DDBJ whole genome shotgun (WGS) entry which is preliminary data.</text>
</comment>
<reference evidence="1 2" key="1">
    <citation type="submission" date="2018-05" db="EMBL/GenBank/DDBJ databases">
        <title>Draft genome of Methanospirillum stamsii Pt1.</title>
        <authorList>
            <person name="Dueholm M.S."/>
            <person name="Nielsen P.H."/>
            <person name="Bakmann L.F."/>
            <person name="Otzen D.E."/>
        </authorList>
    </citation>
    <scope>NUCLEOTIDE SEQUENCE [LARGE SCALE GENOMIC DNA]</scope>
    <source>
        <strain evidence="1 2">Pt1</strain>
    </source>
</reference>